<dbReference type="VEuPathDB" id="FungiDB:ASPCADRAFT_202558"/>
<name>A0A1R3S203_ASPC5</name>
<dbReference type="EMBL" id="KV907493">
    <property type="protein sequence ID" value="OOG00722.1"/>
    <property type="molecule type" value="Genomic_DNA"/>
</dbReference>
<evidence type="ECO:0000313" key="1">
    <source>
        <dbReference type="EMBL" id="OOG00722.1"/>
    </source>
</evidence>
<keyword evidence="2" id="KW-1185">Reference proteome</keyword>
<reference evidence="2" key="1">
    <citation type="journal article" date="2017" name="Genome Biol.">
        <title>Comparative genomics reveals high biological diversity and specific adaptations in the industrially and medically important fungal genus Aspergillus.</title>
        <authorList>
            <person name="de Vries R.P."/>
            <person name="Riley R."/>
            <person name="Wiebenga A."/>
            <person name="Aguilar-Osorio G."/>
            <person name="Amillis S."/>
            <person name="Uchima C.A."/>
            <person name="Anderluh G."/>
            <person name="Asadollahi M."/>
            <person name="Askin M."/>
            <person name="Barry K."/>
            <person name="Battaglia E."/>
            <person name="Bayram O."/>
            <person name="Benocci T."/>
            <person name="Braus-Stromeyer S.A."/>
            <person name="Caldana C."/>
            <person name="Canovas D."/>
            <person name="Cerqueira G.C."/>
            <person name="Chen F."/>
            <person name="Chen W."/>
            <person name="Choi C."/>
            <person name="Clum A."/>
            <person name="Dos Santos R.A."/>
            <person name="Damasio A.R."/>
            <person name="Diallinas G."/>
            <person name="Emri T."/>
            <person name="Fekete E."/>
            <person name="Flipphi M."/>
            <person name="Freyberg S."/>
            <person name="Gallo A."/>
            <person name="Gournas C."/>
            <person name="Habgood R."/>
            <person name="Hainaut M."/>
            <person name="Harispe M.L."/>
            <person name="Henrissat B."/>
            <person name="Hilden K.S."/>
            <person name="Hope R."/>
            <person name="Hossain A."/>
            <person name="Karabika E."/>
            <person name="Karaffa L."/>
            <person name="Karanyi Z."/>
            <person name="Krasevec N."/>
            <person name="Kuo A."/>
            <person name="Kusch H."/>
            <person name="LaButti K."/>
            <person name="Lagendijk E.L."/>
            <person name="Lapidus A."/>
            <person name="Levasseur A."/>
            <person name="Lindquist E."/>
            <person name="Lipzen A."/>
            <person name="Logrieco A.F."/>
            <person name="MacCabe A."/>
            <person name="Maekelae M.R."/>
            <person name="Malavazi I."/>
            <person name="Melin P."/>
            <person name="Meyer V."/>
            <person name="Mielnichuk N."/>
            <person name="Miskei M."/>
            <person name="Molnar A.P."/>
            <person name="Mule G."/>
            <person name="Ngan C.Y."/>
            <person name="Orejas M."/>
            <person name="Orosz E."/>
            <person name="Ouedraogo J.P."/>
            <person name="Overkamp K.M."/>
            <person name="Park H.-S."/>
            <person name="Perrone G."/>
            <person name="Piumi F."/>
            <person name="Punt P.J."/>
            <person name="Ram A.F."/>
            <person name="Ramon A."/>
            <person name="Rauscher S."/>
            <person name="Record E."/>
            <person name="Riano-Pachon D.M."/>
            <person name="Robert V."/>
            <person name="Roehrig J."/>
            <person name="Ruller R."/>
            <person name="Salamov A."/>
            <person name="Salih N.S."/>
            <person name="Samson R.A."/>
            <person name="Sandor E."/>
            <person name="Sanguinetti M."/>
            <person name="Schuetze T."/>
            <person name="Sepcic K."/>
            <person name="Shelest E."/>
            <person name="Sherlock G."/>
            <person name="Sophianopoulou V."/>
            <person name="Squina F.M."/>
            <person name="Sun H."/>
            <person name="Susca A."/>
            <person name="Todd R.B."/>
            <person name="Tsang A."/>
            <person name="Unkles S.E."/>
            <person name="van de Wiele N."/>
            <person name="van Rossen-Uffink D."/>
            <person name="Oliveira J.V."/>
            <person name="Vesth T.C."/>
            <person name="Visser J."/>
            <person name="Yu J.-H."/>
            <person name="Zhou M."/>
            <person name="Andersen M.R."/>
            <person name="Archer D.B."/>
            <person name="Baker S.E."/>
            <person name="Benoit I."/>
            <person name="Brakhage A.A."/>
            <person name="Braus G.H."/>
            <person name="Fischer R."/>
            <person name="Frisvad J.C."/>
            <person name="Goldman G.H."/>
            <person name="Houbraken J."/>
            <person name="Oakley B."/>
            <person name="Pocsi I."/>
            <person name="Scazzocchio C."/>
            <person name="Seiboth B."/>
            <person name="vanKuyk P.A."/>
            <person name="Wortman J."/>
            <person name="Dyer P.S."/>
            <person name="Grigoriev I.V."/>
        </authorList>
    </citation>
    <scope>NUCLEOTIDE SEQUENCE [LARGE SCALE GENOMIC DNA]</scope>
    <source>
        <strain evidence="2">ITEM 5010</strain>
    </source>
</reference>
<proteinExistence type="predicted"/>
<protein>
    <submittedName>
        <fullName evidence="1">Uncharacterized protein</fullName>
    </submittedName>
</protein>
<accession>A0A1R3S203</accession>
<dbReference type="AlphaFoldDB" id="A0A1R3S203"/>
<sequence length="99" mass="10395">MPFVLSFEATAWSAPRCCSWITRATNDGSKRPYVGWAHATDATLLSSGGTATIPCTSHVSRLLWLPRPSAAASLSAPYVSGAIFTSSKTLLSGTKSNCS</sequence>
<dbReference type="Proteomes" id="UP000188318">
    <property type="component" value="Unassembled WGS sequence"/>
</dbReference>
<organism evidence="1 2">
    <name type="scientific">Aspergillus carbonarius (strain ITEM 5010)</name>
    <dbReference type="NCBI Taxonomy" id="602072"/>
    <lineage>
        <taxon>Eukaryota</taxon>
        <taxon>Fungi</taxon>
        <taxon>Dikarya</taxon>
        <taxon>Ascomycota</taxon>
        <taxon>Pezizomycotina</taxon>
        <taxon>Eurotiomycetes</taxon>
        <taxon>Eurotiomycetidae</taxon>
        <taxon>Eurotiales</taxon>
        <taxon>Aspergillaceae</taxon>
        <taxon>Aspergillus</taxon>
        <taxon>Aspergillus subgen. Circumdati</taxon>
    </lineage>
</organism>
<evidence type="ECO:0000313" key="2">
    <source>
        <dbReference type="Proteomes" id="UP000188318"/>
    </source>
</evidence>
<gene>
    <name evidence="1" type="ORF">ASPCADRAFT_202558</name>
</gene>